<evidence type="ECO:0000256" key="1">
    <source>
        <dbReference type="ARBA" id="ARBA00004429"/>
    </source>
</evidence>
<evidence type="ECO:0000256" key="2">
    <source>
        <dbReference type="ARBA" id="ARBA00007783"/>
    </source>
</evidence>
<feature type="transmembrane region" description="Helical" evidence="9">
    <location>
        <begin position="185"/>
        <end position="203"/>
    </location>
</feature>
<evidence type="ECO:0000256" key="4">
    <source>
        <dbReference type="ARBA" id="ARBA00022475"/>
    </source>
</evidence>
<evidence type="ECO:0000256" key="6">
    <source>
        <dbReference type="ARBA" id="ARBA00022692"/>
    </source>
</evidence>
<organism evidence="11 12">
    <name type="scientific">Candidatus Contendobacter odensis Run_B_J11</name>
    <dbReference type="NCBI Taxonomy" id="1400861"/>
    <lineage>
        <taxon>Bacteria</taxon>
        <taxon>Pseudomonadati</taxon>
        <taxon>Pseudomonadota</taxon>
        <taxon>Gammaproteobacteria</taxon>
        <taxon>Candidatus Competibacteraceae</taxon>
        <taxon>Candidatus Contendibacter</taxon>
    </lineage>
</organism>
<dbReference type="InterPro" id="IPR047817">
    <property type="entry name" value="ABC2_TM_bact-type"/>
</dbReference>
<dbReference type="PANTHER" id="PTHR30413:SF8">
    <property type="entry name" value="TRANSPORT PERMEASE PROTEIN"/>
    <property type="match status" value="1"/>
</dbReference>
<dbReference type="RefSeq" id="WP_081756436.1">
    <property type="nucleotide sequence ID" value="NZ_CBTK010000261.1"/>
</dbReference>
<name>A0A7U7J579_9GAMM</name>
<gene>
    <name evidence="11" type="ORF">BN874_460053</name>
</gene>
<keyword evidence="8 9" id="KW-0472">Membrane</keyword>
<dbReference type="PRINTS" id="PR00164">
    <property type="entry name" value="ABC2TRNSPORT"/>
</dbReference>
<dbReference type="InterPro" id="IPR013525">
    <property type="entry name" value="ABC2_TM"/>
</dbReference>
<evidence type="ECO:0000256" key="8">
    <source>
        <dbReference type="ARBA" id="ARBA00023136"/>
    </source>
</evidence>
<evidence type="ECO:0000313" key="11">
    <source>
        <dbReference type="EMBL" id="CDH46432.1"/>
    </source>
</evidence>
<comment type="caution">
    <text evidence="11">The sequence shown here is derived from an EMBL/GenBank/DDBJ whole genome shotgun (WGS) entry which is preliminary data.</text>
</comment>
<dbReference type="GO" id="GO:0043190">
    <property type="term" value="C:ATP-binding cassette (ABC) transporter complex"/>
    <property type="evidence" value="ECO:0007669"/>
    <property type="project" value="InterPro"/>
</dbReference>
<dbReference type="PANTHER" id="PTHR30413">
    <property type="entry name" value="INNER MEMBRANE TRANSPORT PERMEASE"/>
    <property type="match status" value="1"/>
</dbReference>
<keyword evidence="6 9" id="KW-0812">Transmembrane</keyword>
<dbReference type="AlphaFoldDB" id="A0A7U7J579"/>
<comment type="subcellular location">
    <subcellularLocation>
        <location evidence="1 9">Cell inner membrane</location>
        <topology evidence="1 9">Multi-pass membrane protein</topology>
    </subcellularLocation>
</comment>
<proteinExistence type="inferred from homology"/>
<accession>A0A7U7J579</accession>
<feature type="transmembrane region" description="Helical" evidence="9">
    <location>
        <begin position="238"/>
        <end position="259"/>
    </location>
</feature>
<feature type="domain" description="ABC transmembrane type-2" evidence="10">
    <location>
        <begin position="44"/>
        <end position="262"/>
    </location>
</feature>
<keyword evidence="3 9" id="KW-0813">Transport</keyword>
<dbReference type="GO" id="GO:0140359">
    <property type="term" value="F:ABC-type transporter activity"/>
    <property type="evidence" value="ECO:0007669"/>
    <property type="project" value="InterPro"/>
</dbReference>
<dbReference type="GO" id="GO:0015920">
    <property type="term" value="P:lipopolysaccharide transport"/>
    <property type="evidence" value="ECO:0007669"/>
    <property type="project" value="TreeGrafter"/>
</dbReference>
<sequence>MIEYDSAQRPHPFVDECIQLFRYRDLILLMIGNILKNRYKRSMLGIFWMLLNPLLQTMVLAVAFGTLFKSALPNYAVYLLSGLLAWSFMTQTTQYAMGVMVGGSGLLKRIYIPRATYVVAVVGNGLVNFLISILPLALIVLVLQHPVSASWLFLPVSILVLAVFTLGLALLLSTASVFFTDSIDIYQIVVQAGFFLTPIMYPPSVLPEALSGWMVLNPFFLMIELFRMPIYASTIPDIGLTTAAAVLAFATLLAGWMVFTHKADQLAYRL</sequence>
<feature type="transmembrane region" description="Helical" evidence="9">
    <location>
        <begin position="149"/>
        <end position="173"/>
    </location>
</feature>
<dbReference type="Pfam" id="PF01061">
    <property type="entry name" value="ABC2_membrane"/>
    <property type="match status" value="1"/>
</dbReference>
<evidence type="ECO:0000313" key="12">
    <source>
        <dbReference type="Proteomes" id="UP000019184"/>
    </source>
</evidence>
<comment type="similarity">
    <text evidence="2 9">Belongs to the ABC-2 integral membrane protein family.</text>
</comment>
<dbReference type="EMBL" id="CBTK010000261">
    <property type="protein sequence ID" value="CDH46432.1"/>
    <property type="molecule type" value="Genomic_DNA"/>
</dbReference>
<reference evidence="11 12" key="1">
    <citation type="journal article" date="2014" name="ISME J.">
        <title>Candidatus Competibacter-lineage genomes retrieved from metagenomes reveal functional metabolic diversity.</title>
        <authorList>
            <person name="McIlroy S.J."/>
            <person name="Albertsen M."/>
            <person name="Andresen E.K."/>
            <person name="Saunders A.M."/>
            <person name="Kristiansen R."/>
            <person name="Stokholm-Bjerregaard M."/>
            <person name="Nielsen K.L."/>
            <person name="Nielsen P.H."/>
        </authorList>
    </citation>
    <scope>NUCLEOTIDE SEQUENCE [LARGE SCALE GENOMIC DNA]</scope>
    <source>
        <strain evidence="11 12">Run_B_J11</strain>
    </source>
</reference>
<evidence type="ECO:0000256" key="3">
    <source>
        <dbReference type="ARBA" id="ARBA00022448"/>
    </source>
</evidence>
<dbReference type="InterPro" id="IPR000412">
    <property type="entry name" value="ABC_2_transport"/>
</dbReference>
<keyword evidence="12" id="KW-1185">Reference proteome</keyword>
<feature type="transmembrane region" description="Helical" evidence="9">
    <location>
        <begin position="117"/>
        <end position="143"/>
    </location>
</feature>
<dbReference type="PROSITE" id="PS51012">
    <property type="entry name" value="ABC_TM2"/>
    <property type="match status" value="1"/>
</dbReference>
<keyword evidence="7 9" id="KW-1133">Transmembrane helix</keyword>
<feature type="transmembrane region" description="Helical" evidence="9">
    <location>
        <begin position="75"/>
        <end position="96"/>
    </location>
</feature>
<evidence type="ECO:0000259" key="10">
    <source>
        <dbReference type="PROSITE" id="PS51012"/>
    </source>
</evidence>
<feature type="transmembrane region" description="Helical" evidence="9">
    <location>
        <begin position="46"/>
        <end position="69"/>
    </location>
</feature>
<keyword evidence="4 9" id="KW-1003">Cell membrane</keyword>
<evidence type="ECO:0000256" key="5">
    <source>
        <dbReference type="ARBA" id="ARBA00022519"/>
    </source>
</evidence>
<keyword evidence="5" id="KW-0997">Cell inner membrane</keyword>
<dbReference type="OrthoDB" id="9786910at2"/>
<evidence type="ECO:0000256" key="9">
    <source>
        <dbReference type="RuleBase" id="RU361157"/>
    </source>
</evidence>
<protein>
    <recommendedName>
        <fullName evidence="9">Transport permease protein</fullName>
    </recommendedName>
</protein>
<dbReference type="Proteomes" id="UP000019184">
    <property type="component" value="Unassembled WGS sequence"/>
</dbReference>
<evidence type="ECO:0000256" key="7">
    <source>
        <dbReference type="ARBA" id="ARBA00022989"/>
    </source>
</evidence>